<keyword evidence="3" id="KW-1185">Reference proteome</keyword>
<feature type="region of interest" description="Disordered" evidence="1">
    <location>
        <begin position="169"/>
        <end position="198"/>
    </location>
</feature>
<dbReference type="Proteomes" id="UP000475862">
    <property type="component" value="Unassembled WGS sequence"/>
</dbReference>
<dbReference type="EMBL" id="VYZN01000027">
    <property type="protein sequence ID" value="KAE9534769.1"/>
    <property type="molecule type" value="Genomic_DNA"/>
</dbReference>
<sequence length="446" mass="49993">MDKSKDRRGSSRSLLGSLLQRASSFRSINKKSPKRSSVSEFVDIDPKFTNVEFKFNQDMEKDTVIIPLHSPDDSFDELVVSESNSNITRAVVHVSYEPKQEEIETVSDKKLVDDLVAHQNKVLIESIDKVNVVDDTVKNTQIMKDDIWNSNESGDVKITNNLVKLEESSLSPGFSRSQDPVHSANSNDTSPDSEVMSSLSIAATEEEKKKLFSHPNSVEEELPHVPTTLPQERSVAVPIIPVKHRIAETKTCSLDRPTPRCSTPSATDLPSGLGNYAIAAAFEDPPVVTSKIQIILPNAYYTDEFVFQKIVSFEETSILVVKIAYCKPKFSNKKKKKRFNKPTTTVQTPTTDPPRRRRARSVNVPMSCSRGRWVDFDNDDDGFRRSGEAAFKPKSPKKITVLPMSMRPRRRSSSTNADHNRCGCDCHFHGGHDTWPAVTRNRSDTT</sequence>
<dbReference type="OrthoDB" id="6428710at2759"/>
<evidence type="ECO:0000313" key="2">
    <source>
        <dbReference type="EMBL" id="KAE9534769.1"/>
    </source>
</evidence>
<reference evidence="2 3" key="1">
    <citation type="submission" date="2019-08" db="EMBL/GenBank/DDBJ databases">
        <title>The genome of the soybean aphid Biotype 1, its phylome, world population structure and adaptation to the North American continent.</title>
        <authorList>
            <person name="Giordano R."/>
            <person name="Donthu R.K."/>
            <person name="Hernandez A.G."/>
            <person name="Wright C.L."/>
            <person name="Zimin A.V."/>
        </authorList>
    </citation>
    <scope>NUCLEOTIDE SEQUENCE [LARGE SCALE GENOMIC DNA]</scope>
    <source>
        <tissue evidence="2">Whole aphids</tissue>
    </source>
</reference>
<accession>A0A6G0TKV0</accession>
<comment type="caution">
    <text evidence="2">The sequence shown here is derived from an EMBL/GenBank/DDBJ whole genome shotgun (WGS) entry which is preliminary data.</text>
</comment>
<proteinExistence type="predicted"/>
<organism evidence="2 3">
    <name type="scientific">Aphis glycines</name>
    <name type="common">Soybean aphid</name>
    <dbReference type="NCBI Taxonomy" id="307491"/>
    <lineage>
        <taxon>Eukaryota</taxon>
        <taxon>Metazoa</taxon>
        <taxon>Ecdysozoa</taxon>
        <taxon>Arthropoda</taxon>
        <taxon>Hexapoda</taxon>
        <taxon>Insecta</taxon>
        <taxon>Pterygota</taxon>
        <taxon>Neoptera</taxon>
        <taxon>Paraneoptera</taxon>
        <taxon>Hemiptera</taxon>
        <taxon>Sternorrhyncha</taxon>
        <taxon>Aphidomorpha</taxon>
        <taxon>Aphidoidea</taxon>
        <taxon>Aphididae</taxon>
        <taxon>Aphidini</taxon>
        <taxon>Aphis</taxon>
        <taxon>Aphis</taxon>
    </lineage>
</organism>
<gene>
    <name evidence="2" type="ORF">AGLY_008061</name>
</gene>
<dbReference type="AlphaFoldDB" id="A0A6G0TKV0"/>
<evidence type="ECO:0000313" key="3">
    <source>
        <dbReference type="Proteomes" id="UP000475862"/>
    </source>
</evidence>
<feature type="compositionally biased region" description="Low complexity" evidence="1">
    <location>
        <begin position="341"/>
        <end position="350"/>
    </location>
</feature>
<protein>
    <submittedName>
        <fullName evidence="2">Uncharacterized protein</fullName>
    </submittedName>
</protein>
<evidence type="ECO:0000256" key="1">
    <source>
        <dbReference type="SAM" id="MobiDB-lite"/>
    </source>
</evidence>
<name>A0A6G0TKV0_APHGL</name>
<feature type="region of interest" description="Disordered" evidence="1">
    <location>
        <begin position="335"/>
        <end position="364"/>
    </location>
</feature>